<dbReference type="RefSeq" id="WP_149353928.1">
    <property type="nucleotide sequence ID" value="NZ_VTRV01000265.1"/>
</dbReference>
<proteinExistence type="predicted"/>
<keyword evidence="1" id="KW-0812">Transmembrane</keyword>
<keyword evidence="3" id="KW-1185">Reference proteome</keyword>
<protein>
    <submittedName>
        <fullName evidence="2">Uncharacterized protein</fullName>
    </submittedName>
</protein>
<evidence type="ECO:0000313" key="2">
    <source>
        <dbReference type="EMBL" id="TZF80590.1"/>
    </source>
</evidence>
<dbReference type="Proteomes" id="UP000323164">
    <property type="component" value="Unassembled WGS sequence"/>
</dbReference>
<feature type="transmembrane region" description="Helical" evidence="1">
    <location>
        <begin position="12"/>
        <end position="35"/>
    </location>
</feature>
<feature type="transmembrane region" description="Helical" evidence="1">
    <location>
        <begin position="47"/>
        <end position="70"/>
    </location>
</feature>
<feature type="transmembrane region" description="Helical" evidence="1">
    <location>
        <begin position="107"/>
        <end position="124"/>
    </location>
</feature>
<reference evidence="2 3" key="1">
    <citation type="submission" date="2019-08" db="EMBL/GenBank/DDBJ databases">
        <title>Draft genome sequence of Lysobacter sp. UKS-15.</title>
        <authorList>
            <person name="Im W.-T."/>
        </authorList>
    </citation>
    <scope>NUCLEOTIDE SEQUENCE [LARGE SCALE GENOMIC DNA]</scope>
    <source>
        <strain evidence="2 3">UKS-15</strain>
    </source>
</reference>
<keyword evidence="1" id="KW-0472">Membrane</keyword>
<comment type="caution">
    <text evidence="2">The sequence shown here is derived from an EMBL/GenBank/DDBJ whole genome shotgun (WGS) entry which is preliminary data.</text>
</comment>
<gene>
    <name evidence="2" type="ORF">FW784_13965</name>
</gene>
<dbReference type="AlphaFoldDB" id="A0A5D8YDR9"/>
<accession>A0A5D8YDR9</accession>
<feature type="transmembrane region" description="Helical" evidence="1">
    <location>
        <begin position="82"/>
        <end position="101"/>
    </location>
</feature>
<dbReference type="EMBL" id="VTRV01000265">
    <property type="protein sequence ID" value="TZF80590.1"/>
    <property type="molecule type" value="Genomic_DNA"/>
</dbReference>
<evidence type="ECO:0000313" key="3">
    <source>
        <dbReference type="Proteomes" id="UP000323164"/>
    </source>
</evidence>
<sequence length="141" mass="14629">MEQLRGFAHVLLASLLWLAVWAVLSYVGMVAVAFWSAPPQPDLATTLVLAGIVVLVGLLFAVPVLVVLAAPAYALLLRSGRASLASAAAVGLVPGAVTFAFSRELGWPAIATGLFVSLATHWSCKVRPNNSSKPTPLRGAA</sequence>
<evidence type="ECO:0000256" key="1">
    <source>
        <dbReference type="SAM" id="Phobius"/>
    </source>
</evidence>
<keyword evidence="1" id="KW-1133">Transmembrane helix</keyword>
<name>A0A5D8YDR9_9GAMM</name>
<organism evidence="2 3">
    <name type="scientific">Cognatilysobacter lacus</name>
    <dbReference type="NCBI Taxonomy" id="1643323"/>
    <lineage>
        <taxon>Bacteria</taxon>
        <taxon>Pseudomonadati</taxon>
        <taxon>Pseudomonadota</taxon>
        <taxon>Gammaproteobacteria</taxon>
        <taxon>Lysobacterales</taxon>
        <taxon>Lysobacteraceae</taxon>
        <taxon>Cognatilysobacter</taxon>
    </lineage>
</organism>